<name>A0AAW8SUW5_9ENTE</name>
<organism evidence="1 2">
    <name type="scientific">Enterococcus raffinosus</name>
    <dbReference type="NCBI Taxonomy" id="71452"/>
    <lineage>
        <taxon>Bacteria</taxon>
        <taxon>Bacillati</taxon>
        <taxon>Bacillota</taxon>
        <taxon>Bacilli</taxon>
        <taxon>Lactobacillales</taxon>
        <taxon>Enterococcaceae</taxon>
        <taxon>Enterococcus</taxon>
    </lineage>
</organism>
<dbReference type="Gene3D" id="3.50.30.50">
    <property type="entry name" value="Putative cyclase"/>
    <property type="match status" value="1"/>
</dbReference>
<dbReference type="GeneID" id="67040824"/>
<dbReference type="AlphaFoldDB" id="A0AAW8SUW5"/>
<gene>
    <name evidence="1" type="ORF">P7D78_06885</name>
</gene>
<dbReference type="SUPFAM" id="SSF102198">
    <property type="entry name" value="Putative cyclase"/>
    <property type="match status" value="1"/>
</dbReference>
<reference evidence="1" key="1">
    <citation type="submission" date="2023-03" db="EMBL/GenBank/DDBJ databases">
        <authorList>
            <person name="Shen W."/>
            <person name="Cai J."/>
        </authorList>
    </citation>
    <scope>NUCLEOTIDE SEQUENCE</scope>
    <source>
        <strain evidence="1">B646-2</strain>
    </source>
</reference>
<dbReference type="GO" id="GO:0019441">
    <property type="term" value="P:L-tryptophan catabolic process to kynurenine"/>
    <property type="evidence" value="ECO:0007669"/>
    <property type="project" value="InterPro"/>
</dbReference>
<comment type="caution">
    <text evidence="1">The sequence shown here is derived from an EMBL/GenBank/DDBJ whole genome shotgun (WGS) entry which is preliminary data.</text>
</comment>
<evidence type="ECO:0000313" key="2">
    <source>
        <dbReference type="Proteomes" id="UP001249240"/>
    </source>
</evidence>
<accession>A0AAW8SUW5</accession>
<evidence type="ECO:0000313" key="1">
    <source>
        <dbReference type="EMBL" id="MDT2537843.1"/>
    </source>
</evidence>
<dbReference type="GO" id="GO:0004061">
    <property type="term" value="F:arylformamidase activity"/>
    <property type="evidence" value="ECO:0007669"/>
    <property type="project" value="InterPro"/>
</dbReference>
<dbReference type="PANTHER" id="PTHR43564:SF2">
    <property type="entry name" value="BLR6059 PROTEIN"/>
    <property type="match status" value="1"/>
</dbReference>
<dbReference type="RefSeq" id="WP_010745593.1">
    <property type="nucleotide sequence ID" value="NZ_BAAAXM010000052.1"/>
</dbReference>
<sequence length="247" mass="27995">MSEITNSIAFLKQQQWVDLSHNIYGGIPYFQSFQPMREKTLVTVKEDGFFAKEYQLVTQYGTHIDAPVHFVEERVSVDQLPIKDFMLPLIVINKEKEVAKNSDYILSVEDIKQFEEEYGEIPADSFVAFASGWSKRWQDPETFYNVDQDGQAHTPGWSLEALKFLHEERNVTAIGHETLDTDAAIDCTKNAGLIGELYWLQQDKFQVEVLNRLTELPAVGGAIIIGVPKVKDAPGFNVRVIAVIPTE</sequence>
<dbReference type="InterPro" id="IPR037175">
    <property type="entry name" value="KFase_sf"/>
</dbReference>
<proteinExistence type="predicted"/>
<dbReference type="InterPro" id="IPR007325">
    <property type="entry name" value="KFase/CYL"/>
</dbReference>
<dbReference type="EMBL" id="JARPXM010000005">
    <property type="protein sequence ID" value="MDT2537843.1"/>
    <property type="molecule type" value="Genomic_DNA"/>
</dbReference>
<dbReference type="PANTHER" id="PTHR43564">
    <property type="entry name" value="KYNURENINE FORMAMIDASE-LIKE PROTEIN"/>
    <property type="match status" value="1"/>
</dbReference>
<dbReference type="Pfam" id="PF04199">
    <property type="entry name" value="Cyclase"/>
    <property type="match status" value="1"/>
</dbReference>
<dbReference type="Proteomes" id="UP001249240">
    <property type="component" value="Unassembled WGS sequence"/>
</dbReference>
<protein>
    <submittedName>
        <fullName evidence="1">Cyclase family protein</fullName>
    </submittedName>
</protein>